<dbReference type="InterPro" id="IPR002104">
    <property type="entry name" value="Integrase_catalytic"/>
</dbReference>
<dbReference type="Pfam" id="PF00589">
    <property type="entry name" value="Phage_integrase"/>
    <property type="match status" value="1"/>
</dbReference>
<dbReference type="Gene3D" id="1.10.443.10">
    <property type="entry name" value="Intergrase catalytic core"/>
    <property type="match status" value="1"/>
</dbReference>
<keyword evidence="4" id="KW-0233">DNA recombination</keyword>
<evidence type="ECO:0000256" key="1">
    <source>
        <dbReference type="ARBA" id="ARBA00008857"/>
    </source>
</evidence>
<dbReference type="Pfam" id="PF02899">
    <property type="entry name" value="Phage_int_SAM_1"/>
    <property type="match status" value="1"/>
</dbReference>
<evidence type="ECO:0000256" key="3">
    <source>
        <dbReference type="ARBA" id="ARBA00023125"/>
    </source>
</evidence>
<accession>A0A9X6U4X1</accession>
<dbReference type="InterPro" id="IPR050090">
    <property type="entry name" value="Tyrosine_recombinase_XerCD"/>
</dbReference>
<dbReference type="PANTHER" id="PTHR30349">
    <property type="entry name" value="PHAGE INTEGRASE-RELATED"/>
    <property type="match status" value="1"/>
</dbReference>
<evidence type="ECO:0008006" key="10">
    <source>
        <dbReference type="Google" id="ProtNLM"/>
    </source>
</evidence>
<protein>
    <recommendedName>
        <fullName evidence="10">Integrase</fullName>
    </recommendedName>
</protein>
<feature type="domain" description="Core-binding (CB)" evidence="7">
    <location>
        <begin position="17"/>
        <end position="103"/>
    </location>
</feature>
<evidence type="ECO:0000256" key="2">
    <source>
        <dbReference type="ARBA" id="ARBA00022908"/>
    </source>
</evidence>
<evidence type="ECO:0000313" key="9">
    <source>
        <dbReference type="Proteomes" id="UP000220127"/>
    </source>
</evidence>
<dbReference type="InterPro" id="IPR010998">
    <property type="entry name" value="Integrase_recombinase_N"/>
</dbReference>
<dbReference type="PANTHER" id="PTHR30349:SF41">
    <property type="entry name" value="INTEGRASE_RECOMBINASE PROTEIN MJ0367-RELATED"/>
    <property type="match status" value="1"/>
</dbReference>
<dbReference type="Proteomes" id="UP000220127">
    <property type="component" value="Unassembled WGS sequence"/>
</dbReference>
<dbReference type="RefSeq" id="WP_097877144.1">
    <property type="nucleotide sequence ID" value="NZ_NTYY01000019.1"/>
</dbReference>
<dbReference type="InterPro" id="IPR044068">
    <property type="entry name" value="CB"/>
</dbReference>
<gene>
    <name evidence="8" type="ORF">CON01_01085</name>
</gene>
<reference evidence="8 9" key="1">
    <citation type="submission" date="2017-09" db="EMBL/GenBank/DDBJ databases">
        <title>Large-scale bioinformatics analysis of Bacillus genomes uncovers conserved roles of natural products in bacterial physiology.</title>
        <authorList>
            <consortium name="Agbiome Team Llc"/>
            <person name="Bleich R.M."/>
            <person name="Grubbs K.J."/>
            <person name="Santa Maria K.C."/>
            <person name="Allen S.E."/>
            <person name="Farag S."/>
            <person name="Shank E.A."/>
            <person name="Bowers A."/>
        </authorList>
    </citation>
    <scope>NUCLEOTIDE SEQUENCE [LARGE SCALE GENOMIC DNA]</scope>
    <source>
        <strain evidence="8 9">AFS094940</strain>
    </source>
</reference>
<evidence type="ECO:0000313" key="8">
    <source>
        <dbReference type="EMBL" id="PED16476.1"/>
    </source>
</evidence>
<dbReference type="InterPro" id="IPR004107">
    <property type="entry name" value="Integrase_SAM-like_N"/>
</dbReference>
<evidence type="ECO:0000259" key="6">
    <source>
        <dbReference type="PROSITE" id="PS51898"/>
    </source>
</evidence>
<evidence type="ECO:0000256" key="4">
    <source>
        <dbReference type="ARBA" id="ARBA00023172"/>
    </source>
</evidence>
<dbReference type="InterPro" id="IPR013762">
    <property type="entry name" value="Integrase-like_cat_sf"/>
</dbReference>
<proteinExistence type="inferred from homology"/>
<name>A0A9X6U4X1_BACTU</name>
<dbReference type="EMBL" id="NVMD01000002">
    <property type="protein sequence ID" value="PED16476.1"/>
    <property type="molecule type" value="Genomic_DNA"/>
</dbReference>
<dbReference type="AlphaFoldDB" id="A0A9X6U4X1"/>
<organism evidence="8 9">
    <name type="scientific">Bacillus thuringiensis</name>
    <dbReference type="NCBI Taxonomy" id="1428"/>
    <lineage>
        <taxon>Bacteria</taxon>
        <taxon>Bacillati</taxon>
        <taxon>Bacillota</taxon>
        <taxon>Bacilli</taxon>
        <taxon>Bacillales</taxon>
        <taxon>Bacillaceae</taxon>
        <taxon>Bacillus</taxon>
        <taxon>Bacillus cereus group</taxon>
    </lineage>
</organism>
<sequence>MTAEVYVINNELTEQRNKIHKSIQTFLASKGQKSVNTMEGYERSVRQFFLNTRSKEINELTLMDLSFTLDEVQAYQIELTKQYKTTTVDNKINAVRSLYKYLSGNNYDVNPNWFNVESLVNYDAKSYEVLEWDVVEDIMEAVKKHKHGDEKALFIEVGAKTSFRVETLLTLKWSDIKLDRHGVRFIEVLGKGKEWDKKPIQEELYERLLTLKENDTEDVFPHLNNRKIISRMMIKVCEELGLDAEKVKFHSMKKAGMHEVGLITGGNIKAIQQQGNHKSELTSLKFYAKENENLAEMPCLLIGAELDTTPLEALSKEELLQLIANSGREVQMKLLQNIKKED</sequence>
<keyword evidence="2" id="KW-0229">DNA integration</keyword>
<dbReference type="PROSITE" id="PS51900">
    <property type="entry name" value="CB"/>
    <property type="match status" value="1"/>
</dbReference>
<dbReference type="GO" id="GO:0003677">
    <property type="term" value="F:DNA binding"/>
    <property type="evidence" value="ECO:0007669"/>
    <property type="project" value="UniProtKB-UniRule"/>
</dbReference>
<feature type="domain" description="Tyr recombinase" evidence="6">
    <location>
        <begin position="125"/>
        <end position="299"/>
    </location>
</feature>
<dbReference type="Gene3D" id="1.10.150.130">
    <property type="match status" value="1"/>
</dbReference>
<comment type="caution">
    <text evidence="8">The sequence shown here is derived from an EMBL/GenBank/DDBJ whole genome shotgun (WGS) entry which is preliminary data.</text>
</comment>
<comment type="similarity">
    <text evidence="1">Belongs to the 'phage' integrase family.</text>
</comment>
<dbReference type="SUPFAM" id="SSF56349">
    <property type="entry name" value="DNA breaking-rejoining enzymes"/>
    <property type="match status" value="1"/>
</dbReference>
<evidence type="ECO:0000256" key="5">
    <source>
        <dbReference type="PROSITE-ProRule" id="PRU01248"/>
    </source>
</evidence>
<evidence type="ECO:0000259" key="7">
    <source>
        <dbReference type="PROSITE" id="PS51900"/>
    </source>
</evidence>
<dbReference type="PROSITE" id="PS51898">
    <property type="entry name" value="TYR_RECOMBINASE"/>
    <property type="match status" value="1"/>
</dbReference>
<keyword evidence="3 5" id="KW-0238">DNA-binding</keyword>
<dbReference type="GO" id="GO:0006310">
    <property type="term" value="P:DNA recombination"/>
    <property type="evidence" value="ECO:0007669"/>
    <property type="project" value="UniProtKB-KW"/>
</dbReference>
<dbReference type="InterPro" id="IPR011010">
    <property type="entry name" value="DNA_brk_join_enz"/>
</dbReference>
<dbReference type="GO" id="GO:0015074">
    <property type="term" value="P:DNA integration"/>
    <property type="evidence" value="ECO:0007669"/>
    <property type="project" value="UniProtKB-KW"/>
</dbReference>
<dbReference type="CDD" id="cd00397">
    <property type="entry name" value="DNA_BRE_C"/>
    <property type="match status" value="1"/>
</dbReference>